<dbReference type="AlphaFoldDB" id="A0AAW0STR6"/>
<evidence type="ECO:0000256" key="5">
    <source>
        <dbReference type="ARBA" id="ARBA00023277"/>
    </source>
</evidence>
<dbReference type="EMBL" id="JARAKH010000045">
    <property type="protein sequence ID" value="KAK8378431.1"/>
    <property type="molecule type" value="Genomic_DNA"/>
</dbReference>
<feature type="domain" description="Glycoside hydrolase family 9" evidence="11">
    <location>
        <begin position="1"/>
        <end position="253"/>
    </location>
</feature>
<keyword evidence="7 8" id="KW-0624">Polysaccharide degradation</keyword>
<dbReference type="GO" id="GO:0008810">
    <property type="term" value="F:cellulase activity"/>
    <property type="evidence" value="ECO:0007669"/>
    <property type="project" value="UniProtKB-EC"/>
</dbReference>
<dbReference type="PROSITE" id="PS00698">
    <property type="entry name" value="GH9_3"/>
    <property type="match status" value="1"/>
</dbReference>
<accession>A0AAW0STR6</accession>
<sequence length="260" mass="29131">MTMDRPSYNIDATNGGTELAGETAAALAVASVAFQESDAASALLDHAKQLYDFADKYRKNYHDSIPDASAFYRSWNGYGDELCWAALWLAKATGDDQFIEKAKAVFSGRQESRSALFYNLTSDTQYLDLLNVYLDWLKSGATYTPEGLVHLDAWGANRHAANVAFILLWAAKHGIDGEKNREWAREQIGQLLGDNSRYERSFVVGYGQNPPERPHHRSRRPTPQENGEYEDDRQDYVRNEVACDYNAAFTAALAALVEIN</sequence>
<evidence type="ECO:0000256" key="4">
    <source>
        <dbReference type="ARBA" id="ARBA00023001"/>
    </source>
</evidence>
<feature type="region of interest" description="Disordered" evidence="10">
    <location>
        <begin position="204"/>
        <end position="231"/>
    </location>
</feature>
<dbReference type="InterPro" id="IPR033126">
    <property type="entry name" value="Glyco_hydro_9_Asp/Glu_AS"/>
</dbReference>
<comment type="similarity">
    <text evidence="2 8 9">Belongs to the glycosyl hydrolase 9 (cellulase E) family.</text>
</comment>
<comment type="catalytic activity">
    <reaction evidence="1 9">
        <text>Endohydrolysis of (1-&gt;4)-beta-D-glucosidic linkages in cellulose, lichenin and cereal beta-D-glucans.</text>
        <dbReference type="EC" id="3.2.1.4"/>
    </reaction>
</comment>
<evidence type="ECO:0000256" key="10">
    <source>
        <dbReference type="SAM" id="MobiDB-lite"/>
    </source>
</evidence>
<comment type="caution">
    <text evidence="12">The sequence shown here is derived from an EMBL/GenBank/DDBJ whole genome shotgun (WGS) entry which is preliminary data.</text>
</comment>
<organism evidence="12 13">
    <name type="scientific">Scylla paramamosain</name>
    <name type="common">Mud crab</name>
    <dbReference type="NCBI Taxonomy" id="85552"/>
    <lineage>
        <taxon>Eukaryota</taxon>
        <taxon>Metazoa</taxon>
        <taxon>Ecdysozoa</taxon>
        <taxon>Arthropoda</taxon>
        <taxon>Crustacea</taxon>
        <taxon>Multicrustacea</taxon>
        <taxon>Malacostraca</taxon>
        <taxon>Eumalacostraca</taxon>
        <taxon>Eucarida</taxon>
        <taxon>Decapoda</taxon>
        <taxon>Pleocyemata</taxon>
        <taxon>Brachyura</taxon>
        <taxon>Eubrachyura</taxon>
        <taxon>Portunoidea</taxon>
        <taxon>Portunidae</taxon>
        <taxon>Portuninae</taxon>
        <taxon>Scylla</taxon>
    </lineage>
</organism>
<name>A0AAW0STR6_SCYPA</name>
<protein>
    <recommendedName>
        <fullName evidence="9">Endoglucanase</fullName>
        <ecNumber evidence="9">3.2.1.4</ecNumber>
    </recommendedName>
</protein>
<dbReference type="InterPro" id="IPR001701">
    <property type="entry name" value="Glyco_hydro_9"/>
</dbReference>
<evidence type="ECO:0000259" key="11">
    <source>
        <dbReference type="Pfam" id="PF00759"/>
    </source>
</evidence>
<reference evidence="12 13" key="1">
    <citation type="submission" date="2023-03" db="EMBL/GenBank/DDBJ databases">
        <title>High-quality genome of Scylla paramamosain provides insights in environmental adaptation.</title>
        <authorList>
            <person name="Zhang L."/>
        </authorList>
    </citation>
    <scope>NUCLEOTIDE SEQUENCE [LARGE SCALE GENOMIC DNA]</scope>
    <source>
        <strain evidence="12">LZ_2023a</strain>
        <tissue evidence="12">Muscle</tissue>
    </source>
</reference>
<evidence type="ECO:0000256" key="2">
    <source>
        <dbReference type="ARBA" id="ARBA00007072"/>
    </source>
</evidence>
<evidence type="ECO:0000313" key="13">
    <source>
        <dbReference type="Proteomes" id="UP001487740"/>
    </source>
</evidence>
<evidence type="ECO:0000256" key="7">
    <source>
        <dbReference type="ARBA" id="ARBA00023326"/>
    </source>
</evidence>
<dbReference type="PANTHER" id="PTHR22298">
    <property type="entry name" value="ENDO-1,4-BETA-GLUCANASE"/>
    <property type="match status" value="1"/>
</dbReference>
<keyword evidence="13" id="KW-1185">Reference proteome</keyword>
<dbReference type="GO" id="GO:0030245">
    <property type="term" value="P:cellulose catabolic process"/>
    <property type="evidence" value="ECO:0007669"/>
    <property type="project" value="UniProtKB-KW"/>
</dbReference>
<keyword evidence="5 8" id="KW-0119">Carbohydrate metabolism</keyword>
<evidence type="ECO:0000256" key="3">
    <source>
        <dbReference type="ARBA" id="ARBA00022801"/>
    </source>
</evidence>
<dbReference type="EC" id="3.2.1.4" evidence="9"/>
<evidence type="ECO:0000313" key="12">
    <source>
        <dbReference type="EMBL" id="KAK8378431.1"/>
    </source>
</evidence>
<evidence type="ECO:0000256" key="1">
    <source>
        <dbReference type="ARBA" id="ARBA00000966"/>
    </source>
</evidence>
<evidence type="ECO:0000256" key="6">
    <source>
        <dbReference type="ARBA" id="ARBA00023295"/>
    </source>
</evidence>
<dbReference type="SUPFAM" id="SSF48208">
    <property type="entry name" value="Six-hairpin glycosidases"/>
    <property type="match status" value="1"/>
</dbReference>
<dbReference type="Gene3D" id="1.50.10.10">
    <property type="match status" value="1"/>
</dbReference>
<dbReference type="InterPro" id="IPR008928">
    <property type="entry name" value="6-hairpin_glycosidase_sf"/>
</dbReference>
<keyword evidence="6 8" id="KW-0326">Glycosidase</keyword>
<dbReference type="Pfam" id="PF00759">
    <property type="entry name" value="Glyco_hydro_9"/>
    <property type="match status" value="1"/>
</dbReference>
<keyword evidence="3 8" id="KW-0378">Hydrolase</keyword>
<dbReference type="InterPro" id="IPR012341">
    <property type="entry name" value="6hp_glycosidase-like_sf"/>
</dbReference>
<dbReference type="Proteomes" id="UP001487740">
    <property type="component" value="Unassembled WGS sequence"/>
</dbReference>
<keyword evidence="4 9" id="KW-0136">Cellulose degradation</keyword>
<feature type="active site" evidence="8">
    <location>
        <position position="240"/>
    </location>
</feature>
<evidence type="ECO:0000256" key="8">
    <source>
        <dbReference type="PROSITE-ProRule" id="PRU10060"/>
    </source>
</evidence>
<feature type="active site" evidence="8">
    <location>
        <position position="231"/>
    </location>
</feature>
<evidence type="ECO:0000256" key="9">
    <source>
        <dbReference type="RuleBase" id="RU361166"/>
    </source>
</evidence>
<gene>
    <name evidence="12" type="ORF">O3P69_011138</name>
</gene>
<proteinExistence type="inferred from homology"/>